<comment type="caution">
    <text evidence="2">The sequence shown here is derived from an EMBL/GenBank/DDBJ whole genome shotgun (WGS) entry which is preliminary data.</text>
</comment>
<feature type="signal peptide" evidence="1">
    <location>
        <begin position="1"/>
        <end position="19"/>
    </location>
</feature>
<reference evidence="2" key="1">
    <citation type="submission" date="2023-01" db="EMBL/GenBank/DDBJ databases">
        <authorList>
            <person name="Van Ghelder C."/>
            <person name="Rancurel C."/>
        </authorList>
    </citation>
    <scope>NUCLEOTIDE SEQUENCE</scope>
    <source>
        <strain evidence="2">CNCM I-4278</strain>
    </source>
</reference>
<keyword evidence="3" id="KW-1185">Reference proteome</keyword>
<evidence type="ECO:0008006" key="4">
    <source>
        <dbReference type="Google" id="ProtNLM"/>
    </source>
</evidence>
<dbReference type="AlphaFoldDB" id="A0A9W4U8B5"/>
<feature type="chain" id="PRO_5040731323" description="Secreted protein" evidence="1">
    <location>
        <begin position="20"/>
        <end position="71"/>
    </location>
</feature>
<organism evidence="2 3">
    <name type="scientific">Periconia digitata</name>
    <dbReference type="NCBI Taxonomy" id="1303443"/>
    <lineage>
        <taxon>Eukaryota</taxon>
        <taxon>Fungi</taxon>
        <taxon>Dikarya</taxon>
        <taxon>Ascomycota</taxon>
        <taxon>Pezizomycotina</taxon>
        <taxon>Dothideomycetes</taxon>
        <taxon>Pleosporomycetidae</taxon>
        <taxon>Pleosporales</taxon>
        <taxon>Massarineae</taxon>
        <taxon>Periconiaceae</taxon>
        <taxon>Periconia</taxon>
    </lineage>
</organism>
<dbReference type="Proteomes" id="UP001152607">
    <property type="component" value="Unassembled WGS sequence"/>
</dbReference>
<dbReference type="EMBL" id="CAOQHR010000002">
    <property type="protein sequence ID" value="CAI6312982.1"/>
    <property type="molecule type" value="Genomic_DNA"/>
</dbReference>
<accession>A0A9W4U8B5</accession>
<evidence type="ECO:0000313" key="2">
    <source>
        <dbReference type="EMBL" id="CAI6312982.1"/>
    </source>
</evidence>
<gene>
    <name evidence="2" type="ORF">PDIGIT_LOCUS3290</name>
</gene>
<sequence>MRIGNVIMAIIATFYSVSAAPVPQCTVACLTRGITTRSASVVGNLRHEEDRTSKLAEISNQRVGMRILFAW</sequence>
<keyword evidence="1" id="KW-0732">Signal</keyword>
<proteinExistence type="predicted"/>
<evidence type="ECO:0000256" key="1">
    <source>
        <dbReference type="SAM" id="SignalP"/>
    </source>
</evidence>
<evidence type="ECO:0000313" key="3">
    <source>
        <dbReference type="Proteomes" id="UP001152607"/>
    </source>
</evidence>
<name>A0A9W4U8B5_9PLEO</name>
<protein>
    <recommendedName>
        <fullName evidence="4">Secreted protein</fullName>
    </recommendedName>
</protein>